<name>A0A3S0HPB9_9BACI</name>
<accession>A0A3S0HPB9</accession>
<protein>
    <recommendedName>
        <fullName evidence="3">Flagellar hook-length control protein FliK</fullName>
    </recommendedName>
</protein>
<keyword evidence="2" id="KW-1185">Reference proteome</keyword>
<evidence type="ECO:0000313" key="2">
    <source>
        <dbReference type="Proteomes" id="UP000276349"/>
    </source>
</evidence>
<gene>
    <name evidence="1" type="ORF">EKG35_03530</name>
</gene>
<reference evidence="1 2" key="1">
    <citation type="submission" date="2018-12" db="EMBL/GenBank/DDBJ databases">
        <authorList>
            <person name="Yu L."/>
        </authorList>
    </citation>
    <scope>NUCLEOTIDE SEQUENCE [LARGE SCALE GENOMIC DNA]</scope>
    <source>
        <strain evidence="1 2">S5H2222</strain>
    </source>
</reference>
<dbReference type="Proteomes" id="UP000276349">
    <property type="component" value="Unassembled WGS sequence"/>
</dbReference>
<organism evidence="1 2">
    <name type="scientific">Lysinibacillus telephonicus</name>
    <dbReference type="NCBI Taxonomy" id="1714840"/>
    <lineage>
        <taxon>Bacteria</taxon>
        <taxon>Bacillati</taxon>
        <taxon>Bacillota</taxon>
        <taxon>Bacilli</taxon>
        <taxon>Bacillales</taxon>
        <taxon>Bacillaceae</taxon>
        <taxon>Lysinibacillus</taxon>
    </lineage>
</organism>
<dbReference type="OrthoDB" id="2351076at2"/>
<dbReference type="RefSeq" id="WP_126292944.1">
    <property type="nucleotide sequence ID" value="NZ_CP155468.1"/>
</dbReference>
<proteinExistence type="predicted"/>
<dbReference type="AlphaFoldDB" id="A0A3S0HPB9"/>
<comment type="caution">
    <text evidence="1">The sequence shown here is derived from an EMBL/GenBank/DDBJ whole genome shotgun (WGS) entry which is preliminary data.</text>
</comment>
<evidence type="ECO:0008006" key="3">
    <source>
        <dbReference type="Google" id="ProtNLM"/>
    </source>
</evidence>
<sequence>MTSASFNPIQIDRAAIQQSQSLSLKQGQVFHGTIKKLYPDQMAEIQIGNQKLFAKLETPLKAGDSHFFQVTSINPEAQLKVVTGPMQPSQTMAQQMTQLLDSMNLPKTAELQQILAHFIKNQLPISKDQLIQAENWLNNLPEGTLKNEAIQVIHRMIELKLPFTDEIFKGLLYGAKTTGIAEAIENFANVLSKENNNVSQQIKLNLLQQLQAISKPFAVETGGILLSKAVQTLLSSETSANNLQALNFLKEAEILPKNSTIPNWLSQSFQQITSKLLPNTEIQNSSAGQLVQTIAAANAADVQNMIAQVKEWLTNQQLLTSEQKSQLQQLIIRFEALPKNAQTIELLAKQLHEQLIKSFSENAISRLFTQDENGDSAKNQLLSLMKYDATNNSQAIFSNILKVANDSADPFIQNAVTQADAQVLASIDSRAMEQALKTIFKSLGMSYEASLNSKGGDISEIAQSLKPQLISLLQDAQTSQPLKESADIILSRLNGMQLFSGESGPQHQLIMQVPLQFLGKHADATIQWNGRMKENGKIDANYARVLFYLNMEALQETVVDMQVQNRIITIHLYNDHPHLEILAEPLKQSLKTGLLEKDYQLSGLFIKKFENTKSQIINENVIQKNDSKFQNGVDIRI</sequence>
<evidence type="ECO:0000313" key="1">
    <source>
        <dbReference type="EMBL" id="RTQ95193.1"/>
    </source>
</evidence>
<dbReference type="EMBL" id="RXNR01000007">
    <property type="protein sequence ID" value="RTQ95193.1"/>
    <property type="molecule type" value="Genomic_DNA"/>
</dbReference>